<evidence type="ECO:0000256" key="3">
    <source>
        <dbReference type="ARBA" id="ARBA00022833"/>
    </source>
</evidence>
<evidence type="ECO:0000256" key="4">
    <source>
        <dbReference type="ARBA" id="ARBA00023015"/>
    </source>
</evidence>
<feature type="domain" description="C2H2-type" evidence="10">
    <location>
        <begin position="32"/>
        <end position="59"/>
    </location>
</feature>
<feature type="compositionally biased region" description="Polar residues" evidence="8">
    <location>
        <begin position="125"/>
        <end position="143"/>
    </location>
</feature>
<dbReference type="FunFam" id="3.30.160.60:FF:002343">
    <property type="entry name" value="Zinc finger protein 33A"/>
    <property type="match status" value="1"/>
</dbReference>
<feature type="region of interest" description="Disordered" evidence="8">
    <location>
        <begin position="106"/>
        <end position="149"/>
    </location>
</feature>
<evidence type="ECO:0000256" key="2">
    <source>
        <dbReference type="ARBA" id="ARBA00022771"/>
    </source>
</evidence>
<feature type="compositionally biased region" description="Low complexity" evidence="8">
    <location>
        <begin position="113"/>
        <end position="122"/>
    </location>
</feature>
<dbReference type="Pfam" id="PF00172">
    <property type="entry name" value="Zn_clus"/>
    <property type="match status" value="1"/>
</dbReference>
<dbReference type="CDD" id="cd12148">
    <property type="entry name" value="fungal_TF_MHR"/>
    <property type="match status" value="1"/>
</dbReference>
<dbReference type="CDD" id="cd00067">
    <property type="entry name" value="GAL4"/>
    <property type="match status" value="1"/>
</dbReference>
<dbReference type="GO" id="GO:0008270">
    <property type="term" value="F:zinc ion binding"/>
    <property type="evidence" value="ECO:0007669"/>
    <property type="project" value="UniProtKB-KW"/>
</dbReference>
<feature type="domain" description="Zn(2)-C6 fungal-type" evidence="9">
    <location>
        <begin position="74"/>
        <end position="104"/>
    </location>
</feature>
<keyword evidence="5" id="KW-0804">Transcription</keyword>
<evidence type="ECO:0000259" key="9">
    <source>
        <dbReference type="PROSITE" id="PS50048"/>
    </source>
</evidence>
<dbReference type="EMBL" id="MU251242">
    <property type="protein sequence ID" value="KAG9258833.1"/>
    <property type="molecule type" value="Genomic_DNA"/>
</dbReference>
<feature type="region of interest" description="Disordered" evidence="8">
    <location>
        <begin position="240"/>
        <end position="294"/>
    </location>
</feature>
<dbReference type="SMART" id="SM00355">
    <property type="entry name" value="ZnF_C2H2"/>
    <property type="match status" value="2"/>
</dbReference>
<proteinExistence type="predicted"/>
<reference evidence="11" key="1">
    <citation type="journal article" date="2021" name="IMA Fungus">
        <title>Genomic characterization of three marine fungi, including Emericellopsis atlantica sp. nov. with signatures of a generalist lifestyle and marine biomass degradation.</title>
        <authorList>
            <person name="Hagestad O.C."/>
            <person name="Hou L."/>
            <person name="Andersen J.H."/>
            <person name="Hansen E.H."/>
            <person name="Altermark B."/>
            <person name="Li C."/>
            <person name="Kuhnert E."/>
            <person name="Cox R.J."/>
            <person name="Crous P.W."/>
            <person name="Spatafora J.W."/>
            <person name="Lail K."/>
            <person name="Amirebrahimi M."/>
            <person name="Lipzen A."/>
            <person name="Pangilinan J."/>
            <person name="Andreopoulos W."/>
            <person name="Hayes R.D."/>
            <person name="Ng V."/>
            <person name="Grigoriev I.V."/>
            <person name="Jackson S.A."/>
            <person name="Sutton T.D.S."/>
            <person name="Dobson A.D.W."/>
            <person name="Rama T."/>
        </authorList>
    </citation>
    <scope>NUCLEOTIDE SEQUENCE</scope>
    <source>
        <strain evidence="11">TS7</strain>
    </source>
</reference>
<evidence type="ECO:0000259" key="10">
    <source>
        <dbReference type="PROSITE" id="PS50157"/>
    </source>
</evidence>
<evidence type="ECO:0000313" key="11">
    <source>
        <dbReference type="EMBL" id="KAG9258833.1"/>
    </source>
</evidence>
<dbReference type="Gene3D" id="3.30.160.60">
    <property type="entry name" value="Classic Zinc Finger"/>
    <property type="match status" value="2"/>
</dbReference>
<dbReference type="SMART" id="SM00066">
    <property type="entry name" value="GAL4"/>
    <property type="match status" value="1"/>
</dbReference>
<evidence type="ECO:0000256" key="8">
    <source>
        <dbReference type="SAM" id="MobiDB-lite"/>
    </source>
</evidence>
<dbReference type="Pfam" id="PF00096">
    <property type="entry name" value="zf-C2H2"/>
    <property type="match status" value="1"/>
</dbReference>
<accession>A0A9P7ZV07</accession>
<evidence type="ECO:0000256" key="1">
    <source>
        <dbReference type="ARBA" id="ARBA00022723"/>
    </source>
</evidence>
<keyword evidence="2 7" id="KW-0863">Zinc-finger</keyword>
<dbReference type="GO" id="GO:0000981">
    <property type="term" value="F:DNA-binding transcription factor activity, RNA polymerase II-specific"/>
    <property type="evidence" value="ECO:0007669"/>
    <property type="project" value="InterPro"/>
</dbReference>
<keyword evidence="1" id="KW-0479">Metal-binding</keyword>
<dbReference type="InterPro" id="IPR001138">
    <property type="entry name" value="Zn2Cys6_DnaBD"/>
</dbReference>
<protein>
    <submittedName>
        <fullName evidence="11">Uncharacterized protein</fullName>
    </submittedName>
</protein>
<evidence type="ECO:0000313" key="12">
    <source>
        <dbReference type="Proteomes" id="UP000887229"/>
    </source>
</evidence>
<evidence type="ECO:0000256" key="7">
    <source>
        <dbReference type="PROSITE-ProRule" id="PRU00042"/>
    </source>
</evidence>
<name>A0A9P7ZV07_9HYPO</name>
<dbReference type="InterPro" id="IPR036236">
    <property type="entry name" value="Znf_C2H2_sf"/>
</dbReference>
<feature type="domain" description="C2H2-type" evidence="10">
    <location>
        <begin position="4"/>
        <end position="31"/>
    </location>
</feature>
<evidence type="ECO:0000256" key="5">
    <source>
        <dbReference type="ARBA" id="ARBA00023163"/>
    </source>
</evidence>
<dbReference type="InterPro" id="IPR013087">
    <property type="entry name" value="Znf_C2H2_type"/>
</dbReference>
<dbReference type="SUPFAM" id="SSF57667">
    <property type="entry name" value="beta-beta-alpha zinc fingers"/>
    <property type="match status" value="1"/>
</dbReference>
<comment type="caution">
    <text evidence="11">The sequence shown here is derived from an EMBL/GenBank/DDBJ whole genome shotgun (WGS) entry which is preliminary data.</text>
</comment>
<dbReference type="Gene3D" id="4.10.240.10">
    <property type="entry name" value="Zn(2)-C6 fungal-type DNA-binding domain"/>
    <property type="match status" value="1"/>
</dbReference>
<feature type="region of interest" description="Disordered" evidence="8">
    <location>
        <begin position="599"/>
        <end position="646"/>
    </location>
</feature>
<sequence length="917" mass="100139">MNSHQCKQCGSCFARQEHLNRHAQSHTNVRPHACPECDKSFARLDVLRRHVASHAAARMQQASNGDGSPCVPRACRQCAASRVRCTREQPSCRRCDSRSQACVYPPRTRRKSSAATSRARASPNEAASQASVTASPGRTTSLDNVGYGGQQGTFDEVNYGWETWKNMEAPPQAGIFDPLAGLSMINWLSPETAVNVDWTTWTIQPTDMDMGTVAAPAIADGTFGSNGHGMDICDEPFRNAMLQVPPSPPPPPQQQALLPPSSPPQPPQSSQARDSVASVPLQPASASSTPTEPALYVEGAAGRLPFKGRGAQHPPAQDAAECLVSPDEHASAENTVDTEPAAAVLSEAAYANLVHHVQSDFAHLALALPPIECAQALLRLYFRTFHVSWSFLPTSLPYYERPLRWPTLLALVTVGARYVAGAEGVICKDDLAMLLDAVTLSLLEADHVINSETALDAALSTVQASILSIICLINNGSAAAFRRGKTKLYAVVELCRSMSDRSEWDASQEARRASLMVWMLDTHISFMFSSEPLLRLVDADGEIPSPRDSKALDSAPMTVPTALEILYMEKGLPPNLDDFSTNVIICAIHRRTKETVVHHQSRLSSWTPTARVQHPPQRGTPSDKSSRTRDDHVRPGSASRPREETWPPSLPILSKWRNAACDCLDILHWSANSIVARNGGWEHPVVLSLHLSRLMLLTPSRQLQHMASSPPDVGRTREAWGVVAQWALGDQYKARLSVVHAGALLWHMRRCRTGGFLEPFALYMATLVLWAYSSSLQLPITREAWDNGGSNLTTPPGRDSRDSVDPDPTFLHLDRPLDDELVQTFVKRGSQMAGHLTGVGDIRSKGAASKILRIGVRMLPDGHGLQQRLDLGRDHARARESAAGAGPSPRATQADRIWGIESVYAERLQRLIQPSDN</sequence>
<gene>
    <name evidence="11" type="ORF">F5Z01DRAFT_5101</name>
</gene>
<dbReference type="PROSITE" id="PS50048">
    <property type="entry name" value="ZN2_CY6_FUNGAL_2"/>
    <property type="match status" value="1"/>
</dbReference>
<dbReference type="GeneID" id="70291244"/>
<dbReference type="PANTHER" id="PTHR47660">
    <property type="entry name" value="TRANSCRIPTION FACTOR WITH C2H2 AND ZN(2)-CYS(6) DNA BINDING DOMAIN (EUROFUNG)-RELATED-RELATED"/>
    <property type="match status" value="1"/>
</dbReference>
<dbReference type="RefSeq" id="XP_046122757.1">
    <property type="nucleotide sequence ID" value="XM_046260341.1"/>
</dbReference>
<feature type="compositionally biased region" description="Basic and acidic residues" evidence="8">
    <location>
        <begin position="624"/>
        <end position="645"/>
    </location>
</feature>
<organism evidence="11 12">
    <name type="scientific">Emericellopsis atlantica</name>
    <dbReference type="NCBI Taxonomy" id="2614577"/>
    <lineage>
        <taxon>Eukaryota</taxon>
        <taxon>Fungi</taxon>
        <taxon>Dikarya</taxon>
        <taxon>Ascomycota</taxon>
        <taxon>Pezizomycotina</taxon>
        <taxon>Sordariomycetes</taxon>
        <taxon>Hypocreomycetidae</taxon>
        <taxon>Hypocreales</taxon>
        <taxon>Bionectriaceae</taxon>
        <taxon>Emericellopsis</taxon>
    </lineage>
</organism>
<keyword evidence="12" id="KW-1185">Reference proteome</keyword>
<dbReference type="PROSITE" id="PS50157">
    <property type="entry name" value="ZINC_FINGER_C2H2_2"/>
    <property type="match status" value="2"/>
</dbReference>
<evidence type="ECO:0000256" key="6">
    <source>
        <dbReference type="ARBA" id="ARBA00023242"/>
    </source>
</evidence>
<dbReference type="PROSITE" id="PS00463">
    <property type="entry name" value="ZN2_CY6_FUNGAL_1"/>
    <property type="match status" value="1"/>
</dbReference>
<dbReference type="OrthoDB" id="10018191at2759"/>
<dbReference type="AlphaFoldDB" id="A0A9P7ZV07"/>
<keyword evidence="6" id="KW-0539">Nucleus</keyword>
<dbReference type="Proteomes" id="UP000887229">
    <property type="component" value="Unassembled WGS sequence"/>
</dbReference>
<dbReference type="InterPro" id="IPR036864">
    <property type="entry name" value="Zn2-C6_fun-type_DNA-bd_sf"/>
</dbReference>
<feature type="region of interest" description="Disordered" evidence="8">
    <location>
        <begin position="785"/>
        <end position="809"/>
    </location>
</feature>
<dbReference type="PROSITE" id="PS00028">
    <property type="entry name" value="ZINC_FINGER_C2H2_1"/>
    <property type="match status" value="2"/>
</dbReference>
<keyword evidence="3" id="KW-0862">Zinc</keyword>
<feature type="region of interest" description="Disordered" evidence="8">
    <location>
        <begin position="872"/>
        <end position="892"/>
    </location>
</feature>
<dbReference type="SUPFAM" id="SSF57701">
    <property type="entry name" value="Zn2/Cys6 DNA-binding domain"/>
    <property type="match status" value="1"/>
</dbReference>
<keyword evidence="4" id="KW-0805">Transcription regulation</keyword>